<comment type="caution">
    <text evidence="1">The sequence shown here is derived from an EMBL/GenBank/DDBJ whole genome shotgun (WGS) entry which is preliminary data.</text>
</comment>
<dbReference type="EMBL" id="VZZJ01000001">
    <property type="protein sequence ID" value="KAB1076184.1"/>
    <property type="molecule type" value="Genomic_DNA"/>
</dbReference>
<evidence type="ECO:0000313" key="2">
    <source>
        <dbReference type="Proteomes" id="UP000441523"/>
    </source>
</evidence>
<evidence type="ECO:0000313" key="1">
    <source>
        <dbReference type="EMBL" id="KAB1076184.1"/>
    </source>
</evidence>
<sequence length="307" mass="33015">MRSFIRAAEIWLPSPDGAELVFGDGLYGALDAFREHSRAVRFRKGEGLPGAAWAARHPIVIKSLKDSSFLRIAKASEAGLTSGIAMPIFAGDAIKAVVVLLCGDDAGHVGAIEVWKNDPEEDAQIGLHDGYYGAAELFETISRMKRFGRGFGLPGSVWAADMPIVLREIYRSERFLRQEEAQQVGLTLGLGLPCNYDPGRTWVMVFLSARGTPIARSFEIWRPDAEGRHLVYDAGLSEDEAARPARIGLGEGLLGKLLSTGVPAISEDCAADAPWLAGPDGQGGRAALAIPTLDPEGRLKAITAWCF</sequence>
<dbReference type="RefSeq" id="WP_150961164.1">
    <property type="nucleotide sequence ID" value="NZ_VZZJ01000001.1"/>
</dbReference>
<name>A0A6N6MZV4_9HYPH</name>
<dbReference type="SUPFAM" id="SSF55781">
    <property type="entry name" value="GAF domain-like"/>
    <property type="match status" value="2"/>
</dbReference>
<reference evidence="1 2" key="1">
    <citation type="submission" date="2019-09" db="EMBL/GenBank/DDBJ databases">
        <title>YIM 132548 draft genome.</title>
        <authorList>
            <person name="Jiang L."/>
        </authorList>
    </citation>
    <scope>NUCLEOTIDE SEQUENCE [LARGE SCALE GENOMIC DNA]</scope>
    <source>
        <strain evidence="1 2">YIM 132548</strain>
    </source>
</reference>
<dbReference type="Proteomes" id="UP000441523">
    <property type="component" value="Unassembled WGS sequence"/>
</dbReference>
<dbReference type="InterPro" id="IPR029016">
    <property type="entry name" value="GAF-like_dom_sf"/>
</dbReference>
<organism evidence="1 2">
    <name type="scientific">Methylobacterium planeticum</name>
    <dbReference type="NCBI Taxonomy" id="2615211"/>
    <lineage>
        <taxon>Bacteria</taxon>
        <taxon>Pseudomonadati</taxon>
        <taxon>Pseudomonadota</taxon>
        <taxon>Alphaproteobacteria</taxon>
        <taxon>Hyphomicrobiales</taxon>
        <taxon>Methylobacteriaceae</taxon>
        <taxon>Methylobacterium</taxon>
    </lineage>
</organism>
<protein>
    <submittedName>
        <fullName evidence="1">GAF domain-containing protein</fullName>
    </submittedName>
</protein>
<accession>A0A6N6MZV4</accession>
<dbReference type="AlphaFoldDB" id="A0A6N6MZV4"/>
<dbReference type="Gene3D" id="3.30.450.40">
    <property type="match status" value="2"/>
</dbReference>
<proteinExistence type="predicted"/>
<gene>
    <name evidence="1" type="ORF">F6X51_01180</name>
</gene>
<keyword evidence="2" id="KW-1185">Reference proteome</keyword>